<dbReference type="Pfam" id="PF13432">
    <property type="entry name" value="TPR_16"/>
    <property type="match status" value="1"/>
</dbReference>
<dbReference type="PROSITE" id="PS51257">
    <property type="entry name" value="PROKAR_LIPOPROTEIN"/>
    <property type="match status" value="1"/>
</dbReference>
<sequence length="218" mass="24267">MKRISGLSLLLLSACAQLPPSQPQLDTPVTVPEAEAVVTARPQLTAELQQQFTAAKQLLLDKDYPAALSQFSQLSKQAPDAGGIWYNLALAQWYTRQTDAAQLSLQQAIDVAPQHSDSHNLLGVLARQRGDMRAAERHFKQALAGGEPYAMAHKNLAFLYELYLGLPLQAHYHYQQYYQLTQDEQVKLWLALLEQELDQQQVTDSTVPAATLQENGND</sequence>
<gene>
    <name evidence="2" type="ORF">MN202_03205</name>
</gene>
<dbReference type="SMART" id="SM00028">
    <property type="entry name" value="TPR"/>
    <property type="match status" value="2"/>
</dbReference>
<dbReference type="EMBL" id="JALAAR010000002">
    <property type="protein sequence ID" value="MEH8016232.1"/>
    <property type="molecule type" value="Genomic_DNA"/>
</dbReference>
<evidence type="ECO:0000313" key="2">
    <source>
        <dbReference type="EMBL" id="MEH8016232.1"/>
    </source>
</evidence>
<keyword evidence="1" id="KW-0732">Signal</keyword>
<protein>
    <submittedName>
        <fullName evidence="2">Tetratricopeptide repeat protein</fullName>
    </submittedName>
</protein>
<dbReference type="Proteomes" id="UP001375382">
    <property type="component" value="Unassembled WGS sequence"/>
</dbReference>
<feature type="signal peptide" evidence="1">
    <location>
        <begin position="1"/>
        <end position="18"/>
    </location>
</feature>
<dbReference type="InterPro" id="IPR019734">
    <property type="entry name" value="TPR_rpt"/>
</dbReference>
<comment type="caution">
    <text evidence="2">The sequence shown here is derived from an EMBL/GenBank/DDBJ whole genome shotgun (WGS) entry which is preliminary data.</text>
</comment>
<name>A0ABU8C2X9_9GAMM</name>
<dbReference type="InterPro" id="IPR011990">
    <property type="entry name" value="TPR-like_helical_dom_sf"/>
</dbReference>
<organism evidence="2 3">
    <name type="scientific">Rheinheimera muenzenbergensis</name>
    <dbReference type="NCBI Taxonomy" id="1193628"/>
    <lineage>
        <taxon>Bacteria</taxon>
        <taxon>Pseudomonadati</taxon>
        <taxon>Pseudomonadota</taxon>
        <taxon>Gammaproteobacteria</taxon>
        <taxon>Chromatiales</taxon>
        <taxon>Chromatiaceae</taxon>
        <taxon>Rheinheimera</taxon>
    </lineage>
</organism>
<keyword evidence="3" id="KW-1185">Reference proteome</keyword>
<evidence type="ECO:0000256" key="1">
    <source>
        <dbReference type="SAM" id="SignalP"/>
    </source>
</evidence>
<dbReference type="RefSeq" id="WP_335734645.1">
    <property type="nucleotide sequence ID" value="NZ_JALAAR010000002.1"/>
</dbReference>
<proteinExistence type="predicted"/>
<feature type="chain" id="PRO_5046630864" evidence="1">
    <location>
        <begin position="19"/>
        <end position="218"/>
    </location>
</feature>
<reference evidence="2 3" key="1">
    <citation type="journal article" date="2023" name="Ecotoxicol. Environ. Saf.">
        <title>Mercury remediation potential of mercury-resistant strain Rheinheimera metallidurans sp. nov. isolated from a municipal waste dumping site.</title>
        <authorList>
            <person name="Yadav V."/>
            <person name="Manjhi A."/>
            <person name="Vadakedath N."/>
        </authorList>
    </citation>
    <scope>NUCLEOTIDE SEQUENCE [LARGE SCALE GENOMIC DNA]</scope>
    <source>
        <strain evidence="2 3">E-49</strain>
    </source>
</reference>
<evidence type="ECO:0000313" key="3">
    <source>
        <dbReference type="Proteomes" id="UP001375382"/>
    </source>
</evidence>
<accession>A0ABU8C2X9</accession>
<dbReference type="Gene3D" id="1.25.40.10">
    <property type="entry name" value="Tetratricopeptide repeat domain"/>
    <property type="match status" value="2"/>
</dbReference>
<dbReference type="SUPFAM" id="SSF48452">
    <property type="entry name" value="TPR-like"/>
    <property type="match status" value="1"/>
</dbReference>